<gene>
    <name evidence="3" type="primary">rsmD</name>
    <name evidence="3" type="ORF">GFH32_07255</name>
</gene>
<evidence type="ECO:0000313" key="3">
    <source>
        <dbReference type="EMBL" id="QGA26133.1"/>
    </source>
</evidence>
<dbReference type="NCBIfam" id="TIGR00095">
    <property type="entry name" value="16S rRNA (guanine(966)-N(2))-methyltransferase RsmD"/>
    <property type="match status" value="1"/>
</dbReference>
<dbReference type="EC" id="2.1.1.171" evidence="3"/>
<sequence>MRIIGGKAAGLRINPPTSLPVRPTTDIAKEALFNILNNRIEFDEIDCLDLFAGTGNISFELASRGAVSVDAIDQHAKCIMYIDETAKKLKLEQIKTRRADVFKYIKSAKKSYDFIFADPPYDIGALPQLAQMILDGDLLKPGGLLVIEHPSSRKLAESPYFVEIRVYGNSSFSFYSK</sequence>
<keyword evidence="4" id="KW-1185">Reference proteome</keyword>
<dbReference type="CDD" id="cd02440">
    <property type="entry name" value="AdoMet_MTases"/>
    <property type="match status" value="1"/>
</dbReference>
<dbReference type="AlphaFoldDB" id="A0A5Q0Q9B9"/>
<dbReference type="InterPro" id="IPR002052">
    <property type="entry name" value="DNA_methylase_N6_adenine_CS"/>
</dbReference>
<reference evidence="3 4" key="1">
    <citation type="submission" date="2019-10" db="EMBL/GenBank/DDBJ databases">
        <authorList>
            <person name="Dong K."/>
        </authorList>
    </citation>
    <scope>NUCLEOTIDE SEQUENCE [LARGE SCALE GENOMIC DNA]</scope>
    <source>
        <strain evidence="4">dk4302</strain>
    </source>
</reference>
<proteinExistence type="predicted"/>
<dbReference type="Proteomes" id="UP000326921">
    <property type="component" value="Chromosome"/>
</dbReference>
<accession>A0A5Q0Q9B9</accession>
<dbReference type="InterPro" id="IPR004398">
    <property type="entry name" value="RNA_MeTrfase_RsmD"/>
</dbReference>
<keyword evidence="2 3" id="KW-0808">Transferase</keyword>
<dbReference type="PANTHER" id="PTHR43542">
    <property type="entry name" value="METHYLTRANSFERASE"/>
    <property type="match status" value="1"/>
</dbReference>
<dbReference type="InterPro" id="IPR029063">
    <property type="entry name" value="SAM-dependent_MTases_sf"/>
</dbReference>
<dbReference type="EMBL" id="CP045652">
    <property type="protein sequence ID" value="QGA26133.1"/>
    <property type="molecule type" value="Genomic_DNA"/>
</dbReference>
<evidence type="ECO:0000256" key="1">
    <source>
        <dbReference type="ARBA" id="ARBA00022603"/>
    </source>
</evidence>
<dbReference type="KEGG" id="sphe:GFH32_07255"/>
<dbReference type="PROSITE" id="PS00092">
    <property type="entry name" value="N6_MTASE"/>
    <property type="match status" value="1"/>
</dbReference>
<protein>
    <submittedName>
        <fullName evidence="3">16S rRNA (Guanine(966)-N(2))-methyltransferase RsmD</fullName>
        <ecNumber evidence="3">2.1.1.171</ecNumber>
    </submittedName>
</protein>
<dbReference type="PANTHER" id="PTHR43542:SF1">
    <property type="entry name" value="METHYLTRANSFERASE"/>
    <property type="match status" value="1"/>
</dbReference>
<organism evidence="3 4">
    <name type="scientific">Sphingobacterium zhuxiongii</name>
    <dbReference type="NCBI Taxonomy" id="2662364"/>
    <lineage>
        <taxon>Bacteria</taxon>
        <taxon>Pseudomonadati</taxon>
        <taxon>Bacteroidota</taxon>
        <taxon>Sphingobacteriia</taxon>
        <taxon>Sphingobacteriales</taxon>
        <taxon>Sphingobacteriaceae</taxon>
        <taxon>Sphingobacterium</taxon>
    </lineage>
</organism>
<dbReference type="GO" id="GO:0003676">
    <property type="term" value="F:nucleic acid binding"/>
    <property type="evidence" value="ECO:0007669"/>
    <property type="project" value="InterPro"/>
</dbReference>
<dbReference type="RefSeq" id="WP_153510688.1">
    <property type="nucleotide sequence ID" value="NZ_CP045652.1"/>
</dbReference>
<evidence type="ECO:0000313" key="4">
    <source>
        <dbReference type="Proteomes" id="UP000326921"/>
    </source>
</evidence>
<evidence type="ECO:0000256" key="2">
    <source>
        <dbReference type="ARBA" id="ARBA00022679"/>
    </source>
</evidence>
<dbReference type="PIRSF" id="PIRSF004553">
    <property type="entry name" value="CHP00095"/>
    <property type="match status" value="1"/>
</dbReference>
<name>A0A5Q0Q9B9_9SPHI</name>
<dbReference type="Gene3D" id="3.40.50.150">
    <property type="entry name" value="Vaccinia Virus protein VP39"/>
    <property type="match status" value="1"/>
</dbReference>
<keyword evidence="1 3" id="KW-0489">Methyltransferase</keyword>
<dbReference type="Pfam" id="PF03602">
    <property type="entry name" value="Cons_hypoth95"/>
    <property type="match status" value="1"/>
</dbReference>
<dbReference type="SUPFAM" id="SSF53335">
    <property type="entry name" value="S-adenosyl-L-methionine-dependent methyltransferases"/>
    <property type="match status" value="1"/>
</dbReference>
<dbReference type="GO" id="GO:0052913">
    <property type="term" value="F:16S rRNA (guanine(966)-N(2))-methyltransferase activity"/>
    <property type="evidence" value="ECO:0007669"/>
    <property type="project" value="UniProtKB-EC"/>
</dbReference>